<dbReference type="InterPro" id="IPR050873">
    <property type="entry name" value="V-ATPase_V0D/AC39_subunit"/>
</dbReference>
<keyword evidence="2" id="KW-0406">Ion transport</keyword>
<dbReference type="SUPFAM" id="SSF103486">
    <property type="entry name" value="V-type ATP synthase subunit C"/>
    <property type="match status" value="1"/>
</dbReference>
<dbReference type="Gene3D" id="1.10.132.50">
    <property type="entry name" value="ATP synthase (C/AC39) subunit, domain 3"/>
    <property type="match status" value="2"/>
</dbReference>
<keyword evidence="4" id="KW-1185">Reference proteome</keyword>
<evidence type="ECO:0000313" key="3">
    <source>
        <dbReference type="EMBL" id="BDZ78559.1"/>
    </source>
</evidence>
<organism evidence="3 4">
    <name type="scientific">Claveliimonas bilis</name>
    <dbReference type="NCBI Taxonomy" id="3028070"/>
    <lineage>
        <taxon>Bacteria</taxon>
        <taxon>Bacillati</taxon>
        <taxon>Bacillota</taxon>
        <taxon>Clostridia</taxon>
        <taxon>Lachnospirales</taxon>
        <taxon>Lachnospiraceae</taxon>
        <taxon>Claveliimonas</taxon>
    </lineage>
</organism>
<dbReference type="Proteomes" id="UP001305815">
    <property type="component" value="Chromosome"/>
</dbReference>
<evidence type="ECO:0000256" key="1">
    <source>
        <dbReference type="ARBA" id="ARBA00022448"/>
    </source>
</evidence>
<sequence length="352" mass="41771">MGNILAYSGIVTKIRAMEAKLLSPKQFEEISAMKSVPEVAAYLMEKSSYGEILDGMPPEMLHRGNIEKLLLLSLYKDYTKIYRFGSQDQRRFLRLYLKRYEVELINYCLRIVINHYSEPFDLQYKKMFFDKYSQINIDSLIHARTTDELVENLKGTEYYEPLKRLQNGRAVTLFDYDLALNLYYFTAIWKERKGILKRILSEKELEIYIKDCGAKINMLNIQWIYRAKKYFSLSSADIYALLIPVHYKISTDLVKEMVEAPSVEEFYRAFEKTSYARHYDFEKDLTIERMYADYLHYLYVTDRRRNPYSIASVNTYLFLKEEELQKLTTAIECVRYGVSPEETLEYIGGRKT</sequence>
<reference evidence="4" key="1">
    <citation type="journal article" date="2023" name="Int. J. Syst. Evol. Microbiol.">
        <title>Claveliimonas bilis gen. nov., sp. nov., deoxycholic acid-producing bacteria isolated from human faeces, and reclassification of Sellimonas monacensis Zenner et al. 2021 as Claveliimonas monacensis comb. nov.</title>
        <authorList>
            <person name="Hisatomi A."/>
            <person name="Kastawa N.W.E.P.G."/>
            <person name="Song I."/>
            <person name="Ohkuma M."/>
            <person name="Fukiya S."/>
            <person name="Sakamoto M."/>
        </authorList>
    </citation>
    <scope>NUCLEOTIDE SEQUENCE [LARGE SCALE GENOMIC DNA]</scope>
    <source>
        <strain evidence="4">12BBH14</strain>
    </source>
</reference>
<dbReference type="InterPro" id="IPR044911">
    <property type="entry name" value="V-type_ATPase_csu/dsu_dom_3"/>
</dbReference>
<evidence type="ECO:0000256" key="2">
    <source>
        <dbReference type="ARBA" id="ARBA00023065"/>
    </source>
</evidence>
<name>A0ABN6YYS4_9FIRM</name>
<dbReference type="InterPro" id="IPR002843">
    <property type="entry name" value="ATPase_V0-cplx_csu/dsu"/>
</dbReference>
<dbReference type="Pfam" id="PF01992">
    <property type="entry name" value="vATP-synt_AC39"/>
    <property type="match status" value="1"/>
</dbReference>
<gene>
    <name evidence="3" type="ORF">Lac1_27420</name>
</gene>
<dbReference type="InterPro" id="IPR036079">
    <property type="entry name" value="ATPase_csu/dsu_sf"/>
</dbReference>
<proteinExistence type="predicted"/>
<dbReference type="RefSeq" id="WP_256193022.1">
    <property type="nucleotide sequence ID" value="NZ_AP027742.1"/>
</dbReference>
<dbReference type="PANTHER" id="PTHR38682:SF1">
    <property type="entry name" value="V-TYPE ATP SYNTHASE SUBUNIT C"/>
    <property type="match status" value="1"/>
</dbReference>
<evidence type="ECO:0000313" key="4">
    <source>
        <dbReference type="Proteomes" id="UP001305815"/>
    </source>
</evidence>
<dbReference type="PANTHER" id="PTHR38682">
    <property type="entry name" value="V-TYPE ATP SYNTHASE SUBUNIT C"/>
    <property type="match status" value="1"/>
</dbReference>
<keyword evidence="1" id="KW-0813">Transport</keyword>
<accession>A0ABN6YYS4</accession>
<dbReference type="EMBL" id="AP027742">
    <property type="protein sequence ID" value="BDZ78559.1"/>
    <property type="molecule type" value="Genomic_DNA"/>
</dbReference>
<protein>
    <submittedName>
        <fullName evidence="3">V-type ATP synthase subunit C</fullName>
    </submittedName>
</protein>